<dbReference type="InterPro" id="IPR034701">
    <property type="entry name" value="CdaA"/>
</dbReference>
<comment type="function">
    <text evidence="10">Catalyzes the condensation of 2 ATP molecules into cyclic di-AMP (c-di-AMP), a second messenger used to regulate differing processes in different bacteria.</text>
</comment>
<keyword evidence="5 10" id="KW-0548">Nucleotidyltransferase</keyword>
<dbReference type="Pfam" id="PF02457">
    <property type="entry name" value="DAC"/>
    <property type="match status" value="1"/>
</dbReference>
<dbReference type="InterPro" id="IPR050338">
    <property type="entry name" value="DisA"/>
</dbReference>
<dbReference type="EMBL" id="DTDR01000085">
    <property type="protein sequence ID" value="HGK63595.1"/>
    <property type="molecule type" value="Genomic_DNA"/>
</dbReference>
<evidence type="ECO:0000256" key="6">
    <source>
        <dbReference type="ARBA" id="ARBA00022741"/>
    </source>
</evidence>
<name>A0A7V3ZV99_UNCW3</name>
<sequence>MLTIFKPTIVDILDVTLVAILFYYFLKFLSGTRALKMVYALIFIFVISYIAQLLQLKAFGLIINSLKAVWVVIFVILFQPEIRNVLTRFGKTKPFSFLLKSEENKFLIEEIVRACDEIKKRKWGSLLVLEKGIGLKEYIESGIKLEAKVSTPLLVSIFSPESPLHDGACIISGDNIVACGVALPLTEENLSPYFGMRHRAGVGITEISDACAIIVSETTGKVSLAYKGQLKYDLSLTELRNELANILIKEEKK</sequence>
<keyword evidence="6 10" id="KW-0547">Nucleotide-binding</keyword>
<dbReference type="GO" id="GO:0006171">
    <property type="term" value="P:cAMP biosynthetic process"/>
    <property type="evidence" value="ECO:0007669"/>
    <property type="project" value="InterPro"/>
</dbReference>
<keyword evidence="7 10" id="KW-0067">ATP-binding</keyword>
<dbReference type="GO" id="GO:0005524">
    <property type="term" value="F:ATP binding"/>
    <property type="evidence" value="ECO:0007669"/>
    <property type="project" value="UniProtKB-UniRule"/>
</dbReference>
<keyword evidence="3 10" id="KW-0808">Transferase</keyword>
<dbReference type="SUPFAM" id="SSF143597">
    <property type="entry name" value="YojJ-like"/>
    <property type="match status" value="1"/>
</dbReference>
<dbReference type="PIRSF" id="PIRSF004793">
    <property type="entry name" value="UCP004793"/>
    <property type="match status" value="1"/>
</dbReference>
<feature type="domain" description="DAC" evidence="11">
    <location>
        <begin position="79"/>
        <end position="236"/>
    </location>
</feature>
<evidence type="ECO:0000313" key="12">
    <source>
        <dbReference type="EMBL" id="HGK63595.1"/>
    </source>
</evidence>
<protein>
    <recommendedName>
        <fullName evidence="10">Diadenylate cyclase</fullName>
        <shortName evidence="10">DAC</shortName>
        <ecNumber evidence="10">2.7.7.85</ecNumber>
    </recommendedName>
    <alternativeName>
        <fullName evidence="10">Cyclic-di-AMP synthase</fullName>
        <shortName evidence="10">c-di-AMP synthase</shortName>
    </alternativeName>
</protein>
<comment type="similarity">
    <text evidence="10">Belongs to the adenylate cyclase family. DacA/CdaA subfamily.</text>
</comment>
<dbReference type="NCBIfam" id="TIGR00159">
    <property type="entry name" value="diadenylate cyclase CdaA"/>
    <property type="match status" value="1"/>
</dbReference>
<organism evidence="12">
    <name type="scientific">candidate division WOR-3 bacterium</name>
    <dbReference type="NCBI Taxonomy" id="2052148"/>
    <lineage>
        <taxon>Bacteria</taxon>
        <taxon>Bacteria division WOR-3</taxon>
    </lineage>
</organism>
<dbReference type="GO" id="GO:0004016">
    <property type="term" value="F:adenylate cyclase activity"/>
    <property type="evidence" value="ECO:0007669"/>
    <property type="project" value="UniProtKB-UniRule"/>
</dbReference>
<dbReference type="PANTHER" id="PTHR34185:SF1">
    <property type="entry name" value="DIADENYLATE CYCLASE"/>
    <property type="match status" value="1"/>
</dbReference>
<feature type="transmembrane region" description="Helical" evidence="10">
    <location>
        <begin position="38"/>
        <end position="55"/>
    </location>
</feature>
<evidence type="ECO:0000256" key="1">
    <source>
        <dbReference type="ARBA" id="ARBA00000877"/>
    </source>
</evidence>
<keyword evidence="9 10" id="KW-0472">Membrane</keyword>
<accession>A0A7V3ZV99</accession>
<evidence type="ECO:0000256" key="7">
    <source>
        <dbReference type="ARBA" id="ARBA00022840"/>
    </source>
</evidence>
<comment type="caution">
    <text evidence="10">Lacks conserved residue(s) required for the propagation of feature annotation.</text>
</comment>
<dbReference type="EC" id="2.7.7.85" evidence="10"/>
<comment type="caution">
    <text evidence="12">The sequence shown here is derived from an EMBL/GenBank/DDBJ whole genome shotgun (WGS) entry which is preliminary data.</text>
</comment>
<dbReference type="PANTHER" id="PTHR34185">
    <property type="entry name" value="DIADENYLATE CYCLASE"/>
    <property type="match status" value="1"/>
</dbReference>
<comment type="catalytic activity">
    <reaction evidence="1 10">
        <text>2 ATP = 3',3'-c-di-AMP + 2 diphosphate</text>
        <dbReference type="Rhea" id="RHEA:35655"/>
        <dbReference type="ChEBI" id="CHEBI:30616"/>
        <dbReference type="ChEBI" id="CHEBI:33019"/>
        <dbReference type="ChEBI" id="CHEBI:71500"/>
        <dbReference type="EC" id="2.7.7.85"/>
    </reaction>
</comment>
<evidence type="ECO:0000256" key="10">
    <source>
        <dbReference type="HAMAP-Rule" id="MF_01499"/>
    </source>
</evidence>
<evidence type="ECO:0000256" key="2">
    <source>
        <dbReference type="ARBA" id="ARBA00022475"/>
    </source>
</evidence>
<keyword evidence="2 10" id="KW-1003">Cell membrane</keyword>
<evidence type="ECO:0000256" key="3">
    <source>
        <dbReference type="ARBA" id="ARBA00022679"/>
    </source>
</evidence>
<feature type="transmembrane region" description="Helical" evidence="10">
    <location>
        <begin position="61"/>
        <end position="78"/>
    </location>
</feature>
<gene>
    <name evidence="10" type="primary">dacA</name>
    <name evidence="12" type="ORF">ENU74_03265</name>
</gene>
<evidence type="ECO:0000256" key="9">
    <source>
        <dbReference type="ARBA" id="ARBA00023136"/>
    </source>
</evidence>
<dbReference type="GO" id="GO:0106408">
    <property type="term" value="F:diadenylate cyclase activity"/>
    <property type="evidence" value="ECO:0007669"/>
    <property type="project" value="UniProtKB-EC"/>
</dbReference>
<keyword evidence="8 10" id="KW-1133">Transmembrane helix</keyword>
<dbReference type="HAMAP" id="MF_01499">
    <property type="entry name" value="DacA"/>
    <property type="match status" value="1"/>
</dbReference>
<dbReference type="InterPro" id="IPR003390">
    <property type="entry name" value="DNA_integrity_scan_DisA_N"/>
</dbReference>
<evidence type="ECO:0000256" key="5">
    <source>
        <dbReference type="ARBA" id="ARBA00022695"/>
    </source>
</evidence>
<dbReference type="Gene3D" id="3.40.1700.10">
    <property type="entry name" value="DNA integrity scanning protein, DisA, N-terminal domain"/>
    <property type="match status" value="1"/>
</dbReference>
<dbReference type="InterPro" id="IPR014046">
    <property type="entry name" value="C-di-AMP_synthase"/>
</dbReference>
<dbReference type="PROSITE" id="PS51794">
    <property type="entry name" value="DAC"/>
    <property type="match status" value="1"/>
</dbReference>
<evidence type="ECO:0000256" key="4">
    <source>
        <dbReference type="ARBA" id="ARBA00022692"/>
    </source>
</evidence>
<keyword evidence="4 10" id="KW-0812">Transmembrane</keyword>
<dbReference type="AlphaFoldDB" id="A0A7V3ZV99"/>
<reference evidence="12" key="1">
    <citation type="journal article" date="2020" name="mSystems">
        <title>Genome- and Community-Level Interaction Insights into Carbon Utilization and Element Cycling Functions of Hydrothermarchaeota in Hydrothermal Sediment.</title>
        <authorList>
            <person name="Zhou Z."/>
            <person name="Liu Y."/>
            <person name="Xu W."/>
            <person name="Pan J."/>
            <person name="Luo Z.H."/>
            <person name="Li M."/>
        </authorList>
    </citation>
    <scope>NUCLEOTIDE SEQUENCE [LARGE SCALE GENOMIC DNA]</scope>
    <source>
        <strain evidence="12">SpSt-697</strain>
    </source>
</reference>
<evidence type="ECO:0000259" key="11">
    <source>
        <dbReference type="PROSITE" id="PS51794"/>
    </source>
</evidence>
<dbReference type="InterPro" id="IPR036888">
    <property type="entry name" value="DNA_integrity_DisA_N_sf"/>
</dbReference>
<evidence type="ECO:0000256" key="8">
    <source>
        <dbReference type="ARBA" id="ARBA00022989"/>
    </source>
</evidence>
<dbReference type="Pfam" id="PF19293">
    <property type="entry name" value="CdaA_N"/>
    <property type="match status" value="1"/>
</dbReference>
<comment type="subunit">
    <text evidence="10">Probably a homodimer.</text>
</comment>
<proteinExistence type="inferred from homology"/>
<dbReference type="InterPro" id="IPR045585">
    <property type="entry name" value="CdaA_N"/>
</dbReference>
<feature type="transmembrane region" description="Helical" evidence="10">
    <location>
        <begin position="6"/>
        <end position="26"/>
    </location>
</feature>